<dbReference type="OMA" id="RSIGHQY"/>
<feature type="region of interest" description="Disordered" evidence="1">
    <location>
        <begin position="414"/>
        <end position="436"/>
    </location>
</feature>
<dbReference type="InterPro" id="IPR003599">
    <property type="entry name" value="Ig_sub"/>
</dbReference>
<evidence type="ECO:0000256" key="1">
    <source>
        <dbReference type="SAM" id="MobiDB-lite"/>
    </source>
</evidence>
<gene>
    <name evidence="6" type="primary">LOC110990664</name>
</gene>
<dbReference type="RefSeq" id="XP_022111437.1">
    <property type="nucleotide sequence ID" value="XM_022255745.1"/>
</dbReference>
<name>A0A8B8A247_ACAPL</name>
<dbReference type="PANTHER" id="PTHR45889:SF8">
    <property type="entry name" value="IG-LIKE DOMAIN-CONTAINING PROTEIN"/>
    <property type="match status" value="1"/>
</dbReference>
<feature type="region of interest" description="Disordered" evidence="1">
    <location>
        <begin position="507"/>
        <end position="580"/>
    </location>
</feature>
<feature type="transmembrane region" description="Helical" evidence="2">
    <location>
        <begin position="361"/>
        <end position="385"/>
    </location>
</feature>
<feature type="domain" description="Ig-like" evidence="4">
    <location>
        <begin position="29"/>
        <end position="126"/>
    </location>
</feature>
<evidence type="ECO:0000259" key="4">
    <source>
        <dbReference type="PROSITE" id="PS50835"/>
    </source>
</evidence>
<keyword evidence="2" id="KW-1133">Transmembrane helix</keyword>
<evidence type="ECO:0000256" key="2">
    <source>
        <dbReference type="SAM" id="Phobius"/>
    </source>
</evidence>
<dbReference type="SUPFAM" id="SSF48726">
    <property type="entry name" value="Immunoglobulin"/>
    <property type="match status" value="2"/>
</dbReference>
<dbReference type="InterPro" id="IPR007110">
    <property type="entry name" value="Ig-like_dom"/>
</dbReference>
<evidence type="ECO:0000313" key="5">
    <source>
        <dbReference type="Proteomes" id="UP000694845"/>
    </source>
</evidence>
<dbReference type="InterPro" id="IPR036179">
    <property type="entry name" value="Ig-like_dom_sf"/>
</dbReference>
<feature type="region of interest" description="Disordered" evidence="1">
    <location>
        <begin position="453"/>
        <end position="495"/>
    </location>
</feature>
<dbReference type="Gene3D" id="2.60.40.10">
    <property type="entry name" value="Immunoglobulins"/>
    <property type="match status" value="1"/>
</dbReference>
<feature type="compositionally biased region" description="Polar residues" evidence="1">
    <location>
        <begin position="466"/>
        <end position="476"/>
    </location>
</feature>
<organism evidence="5 6">
    <name type="scientific">Acanthaster planci</name>
    <name type="common">Crown-of-thorns starfish</name>
    <dbReference type="NCBI Taxonomy" id="133434"/>
    <lineage>
        <taxon>Eukaryota</taxon>
        <taxon>Metazoa</taxon>
        <taxon>Echinodermata</taxon>
        <taxon>Eleutherozoa</taxon>
        <taxon>Asterozoa</taxon>
        <taxon>Asteroidea</taxon>
        <taxon>Valvatacea</taxon>
        <taxon>Valvatida</taxon>
        <taxon>Acanthasteridae</taxon>
        <taxon>Acanthaster</taxon>
    </lineage>
</organism>
<dbReference type="InterPro" id="IPR013783">
    <property type="entry name" value="Ig-like_fold"/>
</dbReference>
<keyword evidence="2" id="KW-0812">Transmembrane</keyword>
<evidence type="ECO:0000256" key="3">
    <source>
        <dbReference type="SAM" id="SignalP"/>
    </source>
</evidence>
<dbReference type="InterPro" id="IPR013106">
    <property type="entry name" value="Ig_V-set"/>
</dbReference>
<feature type="domain" description="Ig-like" evidence="4">
    <location>
        <begin position="147"/>
        <end position="221"/>
    </location>
</feature>
<keyword evidence="3" id="KW-0732">Signal</keyword>
<feature type="domain" description="Ig-like" evidence="4">
    <location>
        <begin position="243"/>
        <end position="331"/>
    </location>
</feature>
<dbReference type="KEGG" id="aplc:110990664"/>
<sequence>MYPTNRRCTIPFMMLCLVLSMSLMACHSPVLAQISVDQGPKDVSVVQGNTAIFDCDLNNAAGHIIYWYYESGATKRYLSIGREVGRSTPLSPALLNRLSVIGDESQEEFTLRIVSVQESDKGSYSCLYAVGNSLHTAGAGILTVWVPPSMQSPVCRVLGISGTTDQFQVDEIVSLYCYTSGGNPTPSVGYYRNGDRVTTLARSIGHQYRLTADDNGVTFTCIMTTPALDGPRNCSVMPLKILPNATILPVASRVEEGTSASFECFGEGTPNIATYRWRVTNVDTGDILPEVTYTVPGNGRQLEIKVMENLELLCTVSVPSGLSGNTTARVHVIQREVLTTAAISTVEKHPSSEPSSASPPVAIIVAVVVLALIAIILVSLTWFMWRRKRLERSKIPIDPKDGYKMSDVRDEYAEIDIPTQNGRDTRMSEADFSETQTGVGLVASNPLYAAPDHRKRVGSAVRSAVDSKQGSLTCSQPDKKPATNNNDEKLPPSITDGTLARLLPAEDAPLYAQPDKPKRSRKSEDYRGSEYLTLPAEEPDEADSGLVYADLALDSSPDKTSSNIEPPSASEKTVYASILT</sequence>
<keyword evidence="5" id="KW-1185">Reference proteome</keyword>
<dbReference type="Pfam" id="PF07686">
    <property type="entry name" value="V-set"/>
    <property type="match status" value="1"/>
</dbReference>
<dbReference type="OrthoDB" id="5843397at2759"/>
<reference evidence="6" key="1">
    <citation type="submission" date="2025-08" db="UniProtKB">
        <authorList>
            <consortium name="RefSeq"/>
        </authorList>
    </citation>
    <scope>IDENTIFICATION</scope>
</reference>
<accession>A0A8B8A247</accession>
<evidence type="ECO:0000313" key="6">
    <source>
        <dbReference type="RefSeq" id="XP_022111437.1"/>
    </source>
</evidence>
<dbReference type="PROSITE" id="PS51257">
    <property type="entry name" value="PROKAR_LIPOPROTEIN"/>
    <property type="match status" value="1"/>
</dbReference>
<keyword evidence="2" id="KW-0472">Membrane</keyword>
<dbReference type="AlphaFoldDB" id="A0A8B8A247"/>
<dbReference type="PANTHER" id="PTHR45889">
    <property type="entry name" value="IG-LIKE DOMAIN-CONTAINING PROTEIN"/>
    <property type="match status" value="1"/>
</dbReference>
<dbReference type="SMART" id="SM00409">
    <property type="entry name" value="IG"/>
    <property type="match status" value="2"/>
</dbReference>
<proteinExistence type="predicted"/>
<dbReference type="GeneID" id="110990664"/>
<feature type="chain" id="PRO_5034041260" evidence="3">
    <location>
        <begin position="33"/>
        <end position="580"/>
    </location>
</feature>
<dbReference type="PROSITE" id="PS50835">
    <property type="entry name" value="IG_LIKE"/>
    <property type="match status" value="3"/>
</dbReference>
<protein>
    <submittedName>
        <fullName evidence="6">Uncharacterized protein LOC110990664</fullName>
    </submittedName>
</protein>
<feature type="compositionally biased region" description="Basic and acidic residues" evidence="1">
    <location>
        <begin position="477"/>
        <end position="490"/>
    </location>
</feature>
<dbReference type="Proteomes" id="UP000694845">
    <property type="component" value="Unplaced"/>
</dbReference>
<feature type="signal peptide" evidence="3">
    <location>
        <begin position="1"/>
        <end position="32"/>
    </location>
</feature>